<dbReference type="InterPro" id="IPR052031">
    <property type="entry name" value="Membrane_Transporter-Flippase"/>
</dbReference>
<dbReference type="GO" id="GO:0015297">
    <property type="term" value="F:antiporter activity"/>
    <property type="evidence" value="ECO:0007669"/>
    <property type="project" value="InterPro"/>
</dbReference>
<keyword evidence="6 8" id="KW-0472">Membrane</keyword>
<evidence type="ECO:0000313" key="9">
    <source>
        <dbReference type="EMBL" id="MBD0415695.1"/>
    </source>
</evidence>
<comment type="subcellular location">
    <subcellularLocation>
        <location evidence="1">Cell inner membrane</location>
        <topology evidence="1">Multi-pass membrane protein</topology>
    </subcellularLocation>
</comment>
<sequence>MRHVIVMAGTGSIGLIAVFIVDALNLFYISMLGVEELAAAIGFASTLLFFTVSISIGFTIACSALVSRALGRGSREDAARMAGASLVYTGLASGLLVTLAWPFLHTLLGWIGATGETLRLSTRFLQIVLPSMVVMSLGMCTTGILRGVGDARRAMYVTLGGGIAAAVLDPLFIFGFDLGLDGAAISTVLSRFVLLGIGLHGAHIVHRLIRFPDLTRLREAARPFFAIGLPALLTQIATPIGNTFVTVQIAAFGDQAVAGWAVIGRIIPVAFGVIFALSGAVGPILGQNFGARKYDRLIGTMRDSLTFTVIYVLAVWALLAIFANSIADLFGTQALARDLILFFCHFAAGSFLFNGAIFVSSAAFNNLGYPTYSTVFNWGRSTLGVIPFVWIGAHYWGVFGALAGWGLGAVVFGILSVVVCFRVLRGIAAQPPAPDPHMPAPPPSGDSPFSSDKAATIS</sequence>
<feature type="transmembrane region" description="Helical" evidence="8">
    <location>
        <begin position="124"/>
        <end position="145"/>
    </location>
</feature>
<dbReference type="NCBIfam" id="TIGR00797">
    <property type="entry name" value="matE"/>
    <property type="match status" value="1"/>
</dbReference>
<dbReference type="InterPro" id="IPR048279">
    <property type="entry name" value="MdtK-like"/>
</dbReference>
<feature type="transmembrane region" description="Helical" evidence="8">
    <location>
        <begin position="402"/>
        <end position="424"/>
    </location>
</feature>
<feature type="transmembrane region" description="Helical" evidence="8">
    <location>
        <begin position="257"/>
        <end position="285"/>
    </location>
</feature>
<evidence type="ECO:0000256" key="2">
    <source>
        <dbReference type="ARBA" id="ARBA00022448"/>
    </source>
</evidence>
<name>A0A8J6PPX0_9HYPH</name>
<evidence type="ECO:0000256" key="7">
    <source>
        <dbReference type="SAM" id="MobiDB-lite"/>
    </source>
</evidence>
<dbReference type="Pfam" id="PF01554">
    <property type="entry name" value="MatE"/>
    <property type="match status" value="2"/>
</dbReference>
<dbReference type="AlphaFoldDB" id="A0A8J6PPX0"/>
<dbReference type="InterPro" id="IPR002528">
    <property type="entry name" value="MATE_fam"/>
</dbReference>
<reference evidence="9" key="1">
    <citation type="submission" date="2020-09" db="EMBL/GenBank/DDBJ databases">
        <title>Genome seq and assembly of Tianweitania sp.</title>
        <authorList>
            <person name="Chhetri G."/>
        </authorList>
    </citation>
    <scope>NUCLEOTIDE SEQUENCE</scope>
    <source>
        <strain evidence="9">Rool2</strain>
    </source>
</reference>
<evidence type="ECO:0000313" key="10">
    <source>
        <dbReference type="Proteomes" id="UP000643405"/>
    </source>
</evidence>
<evidence type="ECO:0000256" key="3">
    <source>
        <dbReference type="ARBA" id="ARBA00022475"/>
    </source>
</evidence>
<dbReference type="PANTHER" id="PTHR43549:SF3">
    <property type="entry name" value="MULTIDRUG RESISTANCE PROTEIN YPNP-RELATED"/>
    <property type="match status" value="1"/>
</dbReference>
<feature type="transmembrane region" description="Helical" evidence="8">
    <location>
        <begin position="375"/>
        <end position="396"/>
    </location>
</feature>
<proteinExistence type="predicted"/>
<dbReference type="Proteomes" id="UP000643405">
    <property type="component" value="Unassembled WGS sequence"/>
</dbReference>
<feature type="region of interest" description="Disordered" evidence="7">
    <location>
        <begin position="432"/>
        <end position="458"/>
    </location>
</feature>
<evidence type="ECO:0000256" key="8">
    <source>
        <dbReference type="SAM" id="Phobius"/>
    </source>
</evidence>
<keyword evidence="10" id="KW-1185">Reference proteome</keyword>
<dbReference type="PIRSF" id="PIRSF006603">
    <property type="entry name" value="DinF"/>
    <property type="match status" value="1"/>
</dbReference>
<dbReference type="EMBL" id="JACVVX010000004">
    <property type="protein sequence ID" value="MBD0415695.1"/>
    <property type="molecule type" value="Genomic_DNA"/>
</dbReference>
<keyword evidence="2" id="KW-0813">Transport</keyword>
<protein>
    <submittedName>
        <fullName evidence="9">MATE family efflux transporter</fullName>
    </submittedName>
</protein>
<keyword evidence="4 8" id="KW-0812">Transmembrane</keyword>
<feature type="transmembrane region" description="Helical" evidence="8">
    <location>
        <begin position="182"/>
        <end position="202"/>
    </location>
</feature>
<feature type="transmembrane region" description="Helical" evidence="8">
    <location>
        <begin position="157"/>
        <end position="176"/>
    </location>
</feature>
<dbReference type="GO" id="GO:0042910">
    <property type="term" value="F:xenobiotic transmembrane transporter activity"/>
    <property type="evidence" value="ECO:0007669"/>
    <property type="project" value="InterPro"/>
</dbReference>
<evidence type="ECO:0000256" key="1">
    <source>
        <dbReference type="ARBA" id="ARBA00004429"/>
    </source>
</evidence>
<feature type="compositionally biased region" description="Pro residues" evidence="7">
    <location>
        <begin position="432"/>
        <end position="445"/>
    </location>
</feature>
<evidence type="ECO:0000256" key="4">
    <source>
        <dbReference type="ARBA" id="ARBA00022692"/>
    </source>
</evidence>
<evidence type="ECO:0000256" key="6">
    <source>
        <dbReference type="ARBA" id="ARBA00023136"/>
    </source>
</evidence>
<keyword evidence="5 8" id="KW-1133">Transmembrane helix</keyword>
<feature type="transmembrane region" description="Helical" evidence="8">
    <location>
        <begin position="223"/>
        <end position="245"/>
    </location>
</feature>
<feature type="transmembrane region" description="Helical" evidence="8">
    <location>
        <begin position="12"/>
        <end position="31"/>
    </location>
</feature>
<feature type="transmembrane region" description="Helical" evidence="8">
    <location>
        <begin position="86"/>
        <end position="104"/>
    </location>
</feature>
<feature type="transmembrane region" description="Helical" evidence="8">
    <location>
        <begin position="339"/>
        <end position="363"/>
    </location>
</feature>
<keyword evidence="3" id="KW-1003">Cell membrane</keyword>
<accession>A0A8J6PPX0</accession>
<dbReference type="PANTHER" id="PTHR43549">
    <property type="entry name" value="MULTIDRUG RESISTANCE PROTEIN YPNP-RELATED"/>
    <property type="match status" value="1"/>
</dbReference>
<feature type="transmembrane region" description="Helical" evidence="8">
    <location>
        <begin position="37"/>
        <end position="66"/>
    </location>
</feature>
<organism evidence="9 10">
    <name type="scientific">Oryzicola mucosus</name>
    <dbReference type="NCBI Taxonomy" id="2767425"/>
    <lineage>
        <taxon>Bacteria</taxon>
        <taxon>Pseudomonadati</taxon>
        <taxon>Pseudomonadota</taxon>
        <taxon>Alphaproteobacteria</taxon>
        <taxon>Hyphomicrobiales</taxon>
        <taxon>Phyllobacteriaceae</taxon>
        <taxon>Oryzicola</taxon>
    </lineage>
</organism>
<dbReference type="GO" id="GO:0005886">
    <property type="term" value="C:plasma membrane"/>
    <property type="evidence" value="ECO:0007669"/>
    <property type="project" value="UniProtKB-SubCell"/>
</dbReference>
<comment type="caution">
    <text evidence="9">The sequence shown here is derived from an EMBL/GenBank/DDBJ whole genome shotgun (WGS) entry which is preliminary data.</text>
</comment>
<gene>
    <name evidence="9" type="ORF">ICI42_13615</name>
</gene>
<evidence type="ECO:0000256" key="5">
    <source>
        <dbReference type="ARBA" id="ARBA00022989"/>
    </source>
</evidence>
<feature type="transmembrane region" description="Helical" evidence="8">
    <location>
        <begin position="305"/>
        <end position="327"/>
    </location>
</feature>